<evidence type="ECO:0000313" key="2">
    <source>
        <dbReference type="Proteomes" id="UP000007801"/>
    </source>
</evidence>
<proteinExistence type="predicted"/>
<reference evidence="1 2" key="1">
    <citation type="journal article" date="2007" name="Nature">
        <title>Evolution of genes and genomes on the Drosophila phylogeny.</title>
        <authorList>
            <consortium name="Drosophila 12 Genomes Consortium"/>
            <person name="Clark A.G."/>
            <person name="Eisen M.B."/>
            <person name="Smith D.R."/>
            <person name="Bergman C.M."/>
            <person name="Oliver B."/>
            <person name="Markow T.A."/>
            <person name="Kaufman T.C."/>
            <person name="Kellis M."/>
            <person name="Gelbart W."/>
            <person name="Iyer V.N."/>
            <person name="Pollard D.A."/>
            <person name="Sackton T.B."/>
            <person name="Larracuente A.M."/>
            <person name="Singh N.D."/>
            <person name="Abad J.P."/>
            <person name="Abt D.N."/>
            <person name="Adryan B."/>
            <person name="Aguade M."/>
            <person name="Akashi H."/>
            <person name="Anderson W.W."/>
            <person name="Aquadro C.F."/>
            <person name="Ardell D.H."/>
            <person name="Arguello R."/>
            <person name="Artieri C.G."/>
            <person name="Barbash D.A."/>
            <person name="Barker D."/>
            <person name="Barsanti P."/>
            <person name="Batterham P."/>
            <person name="Batzoglou S."/>
            <person name="Begun D."/>
            <person name="Bhutkar A."/>
            <person name="Blanco E."/>
            <person name="Bosak S.A."/>
            <person name="Bradley R.K."/>
            <person name="Brand A.D."/>
            <person name="Brent M.R."/>
            <person name="Brooks A.N."/>
            <person name="Brown R.H."/>
            <person name="Butlin R.K."/>
            <person name="Caggese C."/>
            <person name="Calvi B.R."/>
            <person name="Bernardo de Carvalho A."/>
            <person name="Caspi A."/>
            <person name="Castrezana S."/>
            <person name="Celniker S.E."/>
            <person name="Chang J.L."/>
            <person name="Chapple C."/>
            <person name="Chatterji S."/>
            <person name="Chinwalla A."/>
            <person name="Civetta A."/>
            <person name="Clifton S.W."/>
            <person name="Comeron J.M."/>
            <person name="Costello J.C."/>
            <person name="Coyne J.A."/>
            <person name="Daub J."/>
            <person name="David R.G."/>
            <person name="Delcher A.L."/>
            <person name="Delehaunty K."/>
            <person name="Do C.B."/>
            <person name="Ebling H."/>
            <person name="Edwards K."/>
            <person name="Eickbush T."/>
            <person name="Evans J.D."/>
            <person name="Filipski A."/>
            <person name="Findeiss S."/>
            <person name="Freyhult E."/>
            <person name="Fulton L."/>
            <person name="Fulton R."/>
            <person name="Garcia A.C."/>
            <person name="Gardiner A."/>
            <person name="Garfield D.A."/>
            <person name="Garvin B.E."/>
            <person name="Gibson G."/>
            <person name="Gilbert D."/>
            <person name="Gnerre S."/>
            <person name="Godfrey J."/>
            <person name="Good R."/>
            <person name="Gotea V."/>
            <person name="Gravely B."/>
            <person name="Greenberg A.J."/>
            <person name="Griffiths-Jones S."/>
            <person name="Gross S."/>
            <person name="Guigo R."/>
            <person name="Gustafson E.A."/>
            <person name="Haerty W."/>
            <person name="Hahn M.W."/>
            <person name="Halligan D.L."/>
            <person name="Halpern A.L."/>
            <person name="Halter G.M."/>
            <person name="Han M.V."/>
            <person name="Heger A."/>
            <person name="Hillier L."/>
            <person name="Hinrichs A.S."/>
            <person name="Holmes I."/>
            <person name="Hoskins R.A."/>
            <person name="Hubisz M.J."/>
            <person name="Hultmark D."/>
            <person name="Huntley M.A."/>
            <person name="Jaffe D.B."/>
            <person name="Jagadeeshan S."/>
            <person name="Jeck W.R."/>
            <person name="Johnson J."/>
            <person name="Jones C.D."/>
            <person name="Jordan W.C."/>
            <person name="Karpen G.H."/>
            <person name="Kataoka E."/>
            <person name="Keightley P.D."/>
            <person name="Kheradpour P."/>
            <person name="Kirkness E.F."/>
            <person name="Koerich L.B."/>
            <person name="Kristiansen K."/>
            <person name="Kudrna D."/>
            <person name="Kulathinal R.J."/>
            <person name="Kumar S."/>
            <person name="Kwok R."/>
            <person name="Lander E."/>
            <person name="Langley C.H."/>
            <person name="Lapoint R."/>
            <person name="Lazzaro B.P."/>
            <person name="Lee S.J."/>
            <person name="Levesque L."/>
            <person name="Li R."/>
            <person name="Lin C.F."/>
            <person name="Lin M.F."/>
            <person name="Lindblad-Toh K."/>
            <person name="Llopart A."/>
            <person name="Long M."/>
            <person name="Low L."/>
            <person name="Lozovsky E."/>
            <person name="Lu J."/>
            <person name="Luo M."/>
            <person name="Machado C.A."/>
            <person name="Makalowski W."/>
            <person name="Marzo M."/>
            <person name="Matsuda M."/>
            <person name="Matzkin L."/>
            <person name="McAllister B."/>
            <person name="McBride C.S."/>
            <person name="McKernan B."/>
            <person name="McKernan K."/>
            <person name="Mendez-Lago M."/>
            <person name="Minx P."/>
            <person name="Mollenhauer M.U."/>
            <person name="Montooth K."/>
            <person name="Mount S.M."/>
            <person name="Mu X."/>
            <person name="Myers E."/>
            <person name="Negre B."/>
            <person name="Newfeld S."/>
            <person name="Nielsen R."/>
            <person name="Noor M.A."/>
            <person name="O'Grady P."/>
            <person name="Pachter L."/>
            <person name="Papaceit M."/>
            <person name="Parisi M.J."/>
            <person name="Parisi M."/>
            <person name="Parts L."/>
            <person name="Pedersen J.S."/>
            <person name="Pesole G."/>
            <person name="Phillippy A.M."/>
            <person name="Ponting C.P."/>
            <person name="Pop M."/>
            <person name="Porcelli D."/>
            <person name="Powell J.R."/>
            <person name="Prohaska S."/>
            <person name="Pruitt K."/>
            <person name="Puig M."/>
            <person name="Quesneville H."/>
            <person name="Ram K.R."/>
            <person name="Rand D."/>
            <person name="Rasmussen M.D."/>
            <person name="Reed L.K."/>
            <person name="Reenan R."/>
            <person name="Reily A."/>
            <person name="Remington K.A."/>
            <person name="Rieger T.T."/>
            <person name="Ritchie M.G."/>
            <person name="Robin C."/>
            <person name="Rogers Y.H."/>
            <person name="Rohde C."/>
            <person name="Rozas J."/>
            <person name="Rubenfield M.J."/>
            <person name="Ruiz A."/>
            <person name="Russo S."/>
            <person name="Salzberg S.L."/>
            <person name="Sanchez-Gracia A."/>
            <person name="Saranga D.J."/>
            <person name="Sato H."/>
            <person name="Schaeffer S.W."/>
            <person name="Schatz M.C."/>
            <person name="Schlenke T."/>
            <person name="Schwartz R."/>
            <person name="Segarra C."/>
            <person name="Singh R.S."/>
            <person name="Sirot L."/>
            <person name="Sirota M."/>
            <person name="Sisneros N.B."/>
            <person name="Smith C.D."/>
            <person name="Smith T.F."/>
            <person name="Spieth J."/>
            <person name="Stage D.E."/>
            <person name="Stark A."/>
            <person name="Stephan W."/>
            <person name="Strausberg R.L."/>
            <person name="Strempel S."/>
            <person name="Sturgill D."/>
            <person name="Sutton G."/>
            <person name="Sutton G.G."/>
            <person name="Tao W."/>
            <person name="Teichmann S."/>
            <person name="Tobari Y.N."/>
            <person name="Tomimura Y."/>
            <person name="Tsolas J.M."/>
            <person name="Valente V.L."/>
            <person name="Venter E."/>
            <person name="Venter J.C."/>
            <person name="Vicario S."/>
            <person name="Vieira F.G."/>
            <person name="Vilella A.J."/>
            <person name="Villasante A."/>
            <person name="Walenz B."/>
            <person name="Wang J."/>
            <person name="Wasserman M."/>
            <person name="Watts T."/>
            <person name="Wilson D."/>
            <person name="Wilson R.K."/>
            <person name="Wing R.A."/>
            <person name="Wolfner M.F."/>
            <person name="Wong A."/>
            <person name="Wong G.K."/>
            <person name="Wu C.I."/>
            <person name="Wu G."/>
            <person name="Yamamoto D."/>
            <person name="Yang H.P."/>
            <person name="Yang S.P."/>
            <person name="Yorke J.A."/>
            <person name="Yoshida K."/>
            <person name="Zdobnov E."/>
            <person name="Zhang P."/>
            <person name="Zhang Y."/>
            <person name="Zimin A.V."/>
            <person name="Baldwin J."/>
            <person name="Abdouelleil A."/>
            <person name="Abdulkadir J."/>
            <person name="Abebe A."/>
            <person name="Abera B."/>
            <person name="Abreu J."/>
            <person name="Acer S.C."/>
            <person name="Aftuck L."/>
            <person name="Alexander A."/>
            <person name="An P."/>
            <person name="Anderson E."/>
            <person name="Anderson S."/>
            <person name="Arachi H."/>
            <person name="Azer M."/>
            <person name="Bachantsang P."/>
            <person name="Barry A."/>
            <person name="Bayul T."/>
            <person name="Berlin A."/>
            <person name="Bessette D."/>
            <person name="Bloom T."/>
            <person name="Blye J."/>
            <person name="Boguslavskiy L."/>
            <person name="Bonnet C."/>
            <person name="Boukhgalter B."/>
            <person name="Bourzgui I."/>
            <person name="Brown A."/>
            <person name="Cahill P."/>
            <person name="Channer S."/>
            <person name="Cheshatsang Y."/>
            <person name="Chuda L."/>
            <person name="Citroen M."/>
            <person name="Collymore A."/>
            <person name="Cooke P."/>
            <person name="Costello M."/>
            <person name="D'Aco K."/>
            <person name="Daza R."/>
            <person name="De Haan G."/>
            <person name="DeGray S."/>
            <person name="DeMaso C."/>
            <person name="Dhargay N."/>
            <person name="Dooley K."/>
            <person name="Dooley E."/>
            <person name="Doricent M."/>
            <person name="Dorje P."/>
            <person name="Dorjee K."/>
            <person name="Dupes A."/>
            <person name="Elong R."/>
            <person name="Falk J."/>
            <person name="Farina A."/>
            <person name="Faro S."/>
            <person name="Ferguson D."/>
            <person name="Fisher S."/>
            <person name="Foley C.D."/>
            <person name="Franke A."/>
            <person name="Friedrich D."/>
            <person name="Gadbois L."/>
            <person name="Gearin G."/>
            <person name="Gearin C.R."/>
            <person name="Giannoukos G."/>
            <person name="Goode T."/>
            <person name="Graham J."/>
            <person name="Grandbois E."/>
            <person name="Grewal S."/>
            <person name="Gyaltsen K."/>
            <person name="Hafez N."/>
            <person name="Hagos B."/>
            <person name="Hall J."/>
            <person name="Henson C."/>
            <person name="Hollinger A."/>
            <person name="Honan T."/>
            <person name="Huard M.D."/>
            <person name="Hughes L."/>
            <person name="Hurhula B."/>
            <person name="Husby M.E."/>
            <person name="Kamat A."/>
            <person name="Kanga B."/>
            <person name="Kashin S."/>
            <person name="Khazanovich D."/>
            <person name="Kisner P."/>
            <person name="Lance K."/>
            <person name="Lara M."/>
            <person name="Lee W."/>
            <person name="Lennon N."/>
            <person name="Letendre F."/>
            <person name="LeVine R."/>
            <person name="Lipovsky A."/>
            <person name="Liu X."/>
            <person name="Liu J."/>
            <person name="Liu S."/>
            <person name="Lokyitsang T."/>
            <person name="Lokyitsang Y."/>
            <person name="Lubonja R."/>
            <person name="Lui A."/>
            <person name="MacDonald P."/>
            <person name="Magnisalis V."/>
            <person name="Maru K."/>
            <person name="Matthews C."/>
            <person name="McCusker W."/>
            <person name="McDonough S."/>
            <person name="Mehta T."/>
            <person name="Meldrim J."/>
            <person name="Meneus L."/>
            <person name="Mihai O."/>
            <person name="Mihalev A."/>
            <person name="Mihova T."/>
            <person name="Mittelman R."/>
            <person name="Mlenga V."/>
            <person name="Montmayeur A."/>
            <person name="Mulrain L."/>
            <person name="Navidi A."/>
            <person name="Naylor J."/>
            <person name="Negash T."/>
            <person name="Nguyen T."/>
            <person name="Nguyen N."/>
            <person name="Nicol R."/>
            <person name="Norbu C."/>
            <person name="Norbu N."/>
            <person name="Novod N."/>
            <person name="O'Neill B."/>
            <person name="Osman S."/>
            <person name="Markiewicz E."/>
            <person name="Oyono O.L."/>
            <person name="Patti C."/>
            <person name="Phunkhang P."/>
            <person name="Pierre F."/>
            <person name="Priest M."/>
            <person name="Raghuraman S."/>
            <person name="Rege F."/>
            <person name="Reyes R."/>
            <person name="Rise C."/>
            <person name="Rogov P."/>
            <person name="Ross K."/>
            <person name="Ryan E."/>
            <person name="Settipalli S."/>
            <person name="Shea T."/>
            <person name="Sherpa N."/>
            <person name="Shi L."/>
            <person name="Shih D."/>
            <person name="Sparrow T."/>
            <person name="Spaulding J."/>
            <person name="Stalker J."/>
            <person name="Stange-Thomann N."/>
            <person name="Stavropoulos S."/>
            <person name="Stone C."/>
            <person name="Strader C."/>
            <person name="Tesfaye S."/>
            <person name="Thomson T."/>
            <person name="Thoulutsang Y."/>
            <person name="Thoulutsang D."/>
            <person name="Topham K."/>
            <person name="Topping I."/>
            <person name="Tsamla T."/>
            <person name="Vassiliev H."/>
            <person name="Vo A."/>
            <person name="Wangchuk T."/>
            <person name="Wangdi T."/>
            <person name="Weiand M."/>
            <person name="Wilkinson J."/>
            <person name="Wilson A."/>
            <person name="Yadav S."/>
            <person name="Young G."/>
            <person name="Yu Q."/>
            <person name="Zembek L."/>
            <person name="Zhong D."/>
            <person name="Zimmer A."/>
            <person name="Zwirko Z."/>
            <person name="Jaffe D.B."/>
            <person name="Alvarez P."/>
            <person name="Brockman W."/>
            <person name="Butler J."/>
            <person name="Chin C."/>
            <person name="Gnerre S."/>
            <person name="Grabherr M."/>
            <person name="Kleber M."/>
            <person name="Mauceli E."/>
            <person name="MacCallum I."/>
        </authorList>
    </citation>
    <scope>NUCLEOTIDE SEQUENCE [LARGE SCALE GENOMIC DNA]</scope>
    <source>
        <strain evidence="2">Tucson 14024-0371.13</strain>
    </source>
</reference>
<evidence type="ECO:0000313" key="1">
    <source>
        <dbReference type="EMBL" id="KPU80136.1"/>
    </source>
</evidence>
<gene>
    <name evidence="1" type="primary">Dana\GF27533</name>
    <name evidence="1" type="ORF">GF27533</name>
</gene>
<keyword evidence="2" id="KW-1185">Reference proteome</keyword>
<accession>A0A0P8ZZY5</accession>
<organism evidence="1 2">
    <name type="scientific">Drosophila ananassae</name>
    <name type="common">Fruit fly</name>
    <dbReference type="NCBI Taxonomy" id="7217"/>
    <lineage>
        <taxon>Eukaryota</taxon>
        <taxon>Metazoa</taxon>
        <taxon>Ecdysozoa</taxon>
        <taxon>Arthropoda</taxon>
        <taxon>Hexapoda</taxon>
        <taxon>Insecta</taxon>
        <taxon>Pterygota</taxon>
        <taxon>Neoptera</taxon>
        <taxon>Endopterygota</taxon>
        <taxon>Diptera</taxon>
        <taxon>Brachycera</taxon>
        <taxon>Muscomorpha</taxon>
        <taxon>Ephydroidea</taxon>
        <taxon>Drosophilidae</taxon>
        <taxon>Drosophila</taxon>
        <taxon>Sophophora</taxon>
    </lineage>
</organism>
<name>A0A0P8ZZY5_DROAN</name>
<dbReference type="Proteomes" id="UP000007801">
    <property type="component" value="Unassembled WGS sequence"/>
</dbReference>
<sequence length="37" mass="3985">MKWRHAVHATFAPTAATDSSPCPEQVICNLKALTNCA</sequence>
<protein>
    <submittedName>
        <fullName evidence="1">Uncharacterized protein, isoform B</fullName>
    </submittedName>
</protein>
<dbReference type="AlphaFoldDB" id="A0A0P8ZZY5"/>
<dbReference type="EMBL" id="CH902617">
    <property type="protein sequence ID" value="KPU80136.1"/>
    <property type="molecule type" value="Genomic_DNA"/>
</dbReference>